<evidence type="ECO:0000256" key="1">
    <source>
        <dbReference type="ARBA" id="ARBA00004370"/>
    </source>
</evidence>
<dbReference type="PANTHER" id="PTHR11910">
    <property type="entry name" value="ATP SYNTHASE DELTA CHAIN"/>
    <property type="match status" value="1"/>
</dbReference>
<dbReference type="NCBIfam" id="NF004403">
    <property type="entry name" value="PRK05758.2-4"/>
    <property type="match status" value="1"/>
</dbReference>
<evidence type="ECO:0000256" key="5">
    <source>
        <dbReference type="ARBA" id="ARBA00023136"/>
    </source>
</evidence>
<organism evidence="9 10">
    <name type="scientific">Alkaliphilus flagellatus</name>
    <dbReference type="NCBI Taxonomy" id="2841507"/>
    <lineage>
        <taxon>Bacteria</taxon>
        <taxon>Bacillati</taxon>
        <taxon>Bacillota</taxon>
        <taxon>Clostridia</taxon>
        <taxon>Peptostreptococcales</taxon>
        <taxon>Natronincolaceae</taxon>
        <taxon>Alkaliphilus</taxon>
    </lineage>
</organism>
<proteinExistence type="inferred from homology"/>
<evidence type="ECO:0000256" key="3">
    <source>
        <dbReference type="ARBA" id="ARBA00022781"/>
    </source>
</evidence>
<evidence type="ECO:0000313" key="10">
    <source>
        <dbReference type="Proteomes" id="UP000779508"/>
    </source>
</evidence>
<keyword evidence="5 8" id="KW-0472">Membrane</keyword>
<keyword evidence="6 8" id="KW-0139">CF(1)</keyword>
<dbReference type="PROSITE" id="PS00389">
    <property type="entry name" value="ATPASE_DELTA"/>
    <property type="match status" value="1"/>
</dbReference>
<comment type="function">
    <text evidence="8">This protein is part of the stalk that links CF(0) to CF(1). It either transmits conformational changes from CF(0) to CF(1) or is implicated in proton conduction.</text>
</comment>
<comment type="function">
    <text evidence="8">F(1)F(0) ATP synthase produces ATP from ADP in the presence of a proton or sodium gradient. F-type ATPases consist of two structural domains, F(1) containing the extramembraneous catalytic core and F(0) containing the membrane proton channel, linked together by a central stalk and a peripheral stalk. During catalysis, ATP synthesis in the catalytic domain of F(1) is coupled via a rotary mechanism of the central stalk subunits to proton translocation.</text>
</comment>
<evidence type="ECO:0000256" key="7">
    <source>
        <dbReference type="ARBA" id="ARBA00023310"/>
    </source>
</evidence>
<dbReference type="Pfam" id="PF00213">
    <property type="entry name" value="OSCP"/>
    <property type="match status" value="1"/>
</dbReference>
<evidence type="ECO:0000256" key="6">
    <source>
        <dbReference type="ARBA" id="ARBA00023196"/>
    </source>
</evidence>
<keyword evidence="7 8" id="KW-0066">ATP synthesis</keyword>
<keyword evidence="2 8" id="KW-0813">Transport</keyword>
<comment type="caution">
    <text evidence="9">The sequence shown here is derived from an EMBL/GenBank/DDBJ whole genome shotgun (WGS) entry which is preliminary data.</text>
</comment>
<dbReference type="RefSeq" id="WP_216416525.1">
    <property type="nucleotide sequence ID" value="NZ_JAHLQK010000003.1"/>
</dbReference>
<keyword evidence="3 8" id="KW-0375">Hydrogen ion transport</keyword>
<comment type="subcellular location">
    <subcellularLocation>
        <location evidence="8">Cell membrane</location>
        <topology evidence="8">Peripheral membrane protein</topology>
    </subcellularLocation>
    <subcellularLocation>
        <location evidence="1">Membrane</location>
    </subcellularLocation>
</comment>
<evidence type="ECO:0000313" key="9">
    <source>
        <dbReference type="EMBL" id="MBU5676596.1"/>
    </source>
</evidence>
<protein>
    <recommendedName>
        <fullName evidence="8">ATP synthase subunit delta</fullName>
    </recommendedName>
    <alternativeName>
        <fullName evidence="8">ATP synthase F(1) sector subunit delta</fullName>
    </alternativeName>
    <alternativeName>
        <fullName evidence="8">F-type ATPase subunit delta</fullName>
        <shortName evidence="8">F-ATPase subunit delta</shortName>
    </alternativeName>
</protein>
<reference evidence="9 10" key="1">
    <citation type="submission" date="2021-06" db="EMBL/GenBank/DDBJ databases">
        <authorList>
            <person name="Sun Q."/>
            <person name="Li D."/>
        </authorList>
    </citation>
    <scope>NUCLEOTIDE SEQUENCE [LARGE SCALE GENOMIC DNA]</scope>
    <source>
        <strain evidence="9 10">MSJ-5</strain>
    </source>
</reference>
<keyword evidence="10" id="KW-1185">Reference proteome</keyword>
<evidence type="ECO:0000256" key="4">
    <source>
        <dbReference type="ARBA" id="ARBA00023065"/>
    </source>
</evidence>
<dbReference type="EMBL" id="JAHLQK010000003">
    <property type="protein sequence ID" value="MBU5676596.1"/>
    <property type="molecule type" value="Genomic_DNA"/>
</dbReference>
<keyword evidence="8" id="KW-1003">Cell membrane</keyword>
<dbReference type="InterPro" id="IPR000711">
    <property type="entry name" value="ATPase_OSCP/dsu"/>
</dbReference>
<dbReference type="Proteomes" id="UP000779508">
    <property type="component" value="Unassembled WGS sequence"/>
</dbReference>
<sequence>MAELVSKRYASALFEIAFEEQVYEKVKDELSFILDCFKSEPQLYRILKSPLISADEKKDIVSNIFKDRVSQEVFNFLRIIVDKGREGYIESMVREYIALADAVKNKVDAVAITAIPMDKQDLLKLQVNLSMSSGKNIQLQNQVDPTIIGGVLVKIGDKVIDGTVKSRLANMQEQLSQILV</sequence>
<name>A0ABS6G297_9FIRM</name>
<evidence type="ECO:0000256" key="8">
    <source>
        <dbReference type="HAMAP-Rule" id="MF_01416"/>
    </source>
</evidence>
<gene>
    <name evidence="8" type="primary">atpH</name>
    <name evidence="9" type="ORF">KQI88_09215</name>
</gene>
<dbReference type="NCBIfam" id="TIGR01145">
    <property type="entry name" value="ATP_synt_delta"/>
    <property type="match status" value="1"/>
</dbReference>
<keyword evidence="4 8" id="KW-0406">Ion transport</keyword>
<dbReference type="HAMAP" id="MF_01416">
    <property type="entry name" value="ATP_synth_delta_bact"/>
    <property type="match status" value="1"/>
</dbReference>
<evidence type="ECO:0000256" key="2">
    <source>
        <dbReference type="ARBA" id="ARBA00022448"/>
    </source>
</evidence>
<comment type="similarity">
    <text evidence="8">Belongs to the ATPase delta chain family.</text>
</comment>
<accession>A0ABS6G297</accession>
<dbReference type="InterPro" id="IPR020781">
    <property type="entry name" value="ATPase_OSCP/d_CS"/>
</dbReference>